<evidence type="ECO:0000256" key="2">
    <source>
        <dbReference type="ARBA" id="ARBA00022553"/>
    </source>
</evidence>
<keyword evidence="2 5" id="KW-0597">Phosphoprotein</keyword>
<dbReference type="Pfam" id="PF00072">
    <property type="entry name" value="Response_reg"/>
    <property type="match status" value="1"/>
</dbReference>
<evidence type="ECO:0000256" key="5">
    <source>
        <dbReference type="PROSITE-ProRule" id="PRU00169"/>
    </source>
</evidence>
<dbReference type="OrthoDB" id="9779069at2"/>
<dbReference type="PANTHER" id="PTHR44591:SF14">
    <property type="entry name" value="PROTEIN PILG"/>
    <property type="match status" value="1"/>
</dbReference>
<dbReference type="InterPro" id="IPR050595">
    <property type="entry name" value="Bact_response_regulator"/>
</dbReference>
<protein>
    <recommendedName>
        <fullName evidence="1">Stage 0 sporulation protein A homolog</fullName>
    </recommendedName>
</protein>
<dbReference type="Gene3D" id="3.40.50.2300">
    <property type="match status" value="1"/>
</dbReference>
<sequence>MSKTILIIDDSPFIKRQITELTQKHDYTVMGHAVNGEEGIRMFTEIKPDLTILDIVMPGIDGMETASVLLQEEPGAKILMLSSICDADTIDEVKSLGLKYLIPKPIEPELLLATMEMLMKN</sequence>
<evidence type="ECO:0000256" key="3">
    <source>
        <dbReference type="ARBA" id="ARBA00023012"/>
    </source>
</evidence>
<keyword evidence="3" id="KW-0902">Two-component regulatory system</keyword>
<dbReference type="EMBL" id="FRCP01000010">
    <property type="protein sequence ID" value="SHM48095.1"/>
    <property type="molecule type" value="Genomic_DNA"/>
</dbReference>
<reference evidence="7 8" key="1">
    <citation type="submission" date="2016-11" db="EMBL/GenBank/DDBJ databases">
        <authorList>
            <person name="Jaros S."/>
            <person name="Januszkiewicz K."/>
            <person name="Wedrychowicz H."/>
        </authorList>
    </citation>
    <scope>NUCLEOTIDE SEQUENCE [LARGE SCALE GENOMIC DNA]</scope>
    <source>
        <strain evidence="7 8">DSM 15930</strain>
    </source>
</reference>
<dbReference type="SUPFAM" id="SSF52172">
    <property type="entry name" value="CheY-like"/>
    <property type="match status" value="1"/>
</dbReference>
<comment type="function">
    <text evidence="4">May play the central regulatory role in sporulation. It may be an element of the effector pathway responsible for the activation of sporulation genes in response to nutritional stress. Spo0A may act in concert with spo0H (a sigma factor) to control the expression of some genes that are critical to the sporulation process.</text>
</comment>
<organism evidence="7 8">
    <name type="scientific">Anaerosporobacter mobilis DSM 15930</name>
    <dbReference type="NCBI Taxonomy" id="1120996"/>
    <lineage>
        <taxon>Bacteria</taxon>
        <taxon>Bacillati</taxon>
        <taxon>Bacillota</taxon>
        <taxon>Clostridia</taxon>
        <taxon>Lachnospirales</taxon>
        <taxon>Lachnospiraceae</taxon>
        <taxon>Anaerosporobacter</taxon>
    </lineage>
</organism>
<evidence type="ECO:0000259" key="6">
    <source>
        <dbReference type="PROSITE" id="PS50110"/>
    </source>
</evidence>
<dbReference type="PROSITE" id="PS50110">
    <property type="entry name" value="RESPONSE_REGULATORY"/>
    <property type="match status" value="1"/>
</dbReference>
<proteinExistence type="predicted"/>
<keyword evidence="8" id="KW-1185">Reference proteome</keyword>
<dbReference type="STRING" id="1120996.SAMN02746066_02147"/>
<gene>
    <name evidence="7" type="ORF">SAMN02746066_02147</name>
</gene>
<dbReference type="InterPro" id="IPR011006">
    <property type="entry name" value="CheY-like_superfamily"/>
</dbReference>
<name>A0A1M7J4Z8_9FIRM</name>
<dbReference type="RefSeq" id="WP_073287375.1">
    <property type="nucleotide sequence ID" value="NZ_FRCP01000010.1"/>
</dbReference>
<dbReference type="SMART" id="SM00448">
    <property type="entry name" value="REC"/>
    <property type="match status" value="1"/>
</dbReference>
<evidence type="ECO:0000256" key="1">
    <source>
        <dbReference type="ARBA" id="ARBA00018672"/>
    </source>
</evidence>
<evidence type="ECO:0000313" key="7">
    <source>
        <dbReference type="EMBL" id="SHM48095.1"/>
    </source>
</evidence>
<dbReference type="Proteomes" id="UP000184038">
    <property type="component" value="Unassembled WGS sequence"/>
</dbReference>
<feature type="modified residue" description="4-aspartylphosphate" evidence="5">
    <location>
        <position position="54"/>
    </location>
</feature>
<accession>A0A1M7J4Z8</accession>
<evidence type="ECO:0000256" key="4">
    <source>
        <dbReference type="ARBA" id="ARBA00024867"/>
    </source>
</evidence>
<dbReference type="InterPro" id="IPR001789">
    <property type="entry name" value="Sig_transdc_resp-reg_receiver"/>
</dbReference>
<dbReference type="PANTHER" id="PTHR44591">
    <property type="entry name" value="STRESS RESPONSE REGULATOR PROTEIN 1"/>
    <property type="match status" value="1"/>
</dbReference>
<evidence type="ECO:0000313" key="8">
    <source>
        <dbReference type="Proteomes" id="UP000184038"/>
    </source>
</evidence>
<feature type="domain" description="Response regulatory" evidence="6">
    <location>
        <begin position="4"/>
        <end position="119"/>
    </location>
</feature>
<dbReference type="GO" id="GO:0000160">
    <property type="term" value="P:phosphorelay signal transduction system"/>
    <property type="evidence" value="ECO:0007669"/>
    <property type="project" value="UniProtKB-KW"/>
</dbReference>
<dbReference type="AlphaFoldDB" id="A0A1M7J4Z8"/>